<reference evidence="6" key="2">
    <citation type="submission" date="2013-07" db="EMBL/GenBank/DDBJ databases">
        <authorList>
            <person name="Morais-Silva F.O."/>
            <person name="Rezende A.M."/>
            <person name="Pimentel C."/>
            <person name="Resende D.M."/>
            <person name="Santos C.I."/>
            <person name="Clemente C."/>
            <person name="de Oliveira L.M."/>
            <person name="da Silva S.M."/>
            <person name="Costa D.A."/>
            <person name="Varela-Raposo A."/>
            <person name="Horacio E.C.A."/>
            <person name="Matos M."/>
            <person name="Flores O."/>
            <person name="Ruiz J.C."/>
            <person name="Rodrigues-Pousada C."/>
        </authorList>
    </citation>
    <scope>NUCLEOTIDE SEQUENCE [LARGE SCALE GENOMIC DNA]</scope>
    <source>
        <strain evidence="6">ATCC 19364 / DSM 1382 / NCIMB 9332 / VKM B-1759</strain>
    </source>
</reference>
<dbReference type="PANTHER" id="PTHR43300">
    <property type="entry name" value="ACETYLTRANSFERASE"/>
    <property type="match status" value="1"/>
</dbReference>
<feature type="active site" description="Proton acceptor" evidence="2">
    <location>
        <position position="138"/>
    </location>
</feature>
<feature type="site" description="Increases basicity of active site His" evidence="2">
    <location>
        <position position="139"/>
    </location>
</feature>
<dbReference type="HOGENOM" id="CLU_081811_2_3_7"/>
<sequence>MNLPMCYILGAGGHGRVVLETAQACGAFKACLFLDGNATLHGTQIMGALVLGGEDALPPPGPEVAVLPALGDNHRRLALTLDLLSQGYTVPTVVHPRAWVSPHATLGAGTVVFAMAVVQPGAILGCSCIVNTAASVDHDCVLGDGVHCSPGVRLAGGVQVGDCTHLGIGSCVIQEMRVGEQCVVGAGAAVVKDIPPDSLALGVPAVVVRKLPPRDVG</sequence>
<dbReference type="InterPro" id="IPR050179">
    <property type="entry name" value="Trans_hexapeptide_repeat"/>
</dbReference>
<dbReference type="PANTHER" id="PTHR43300:SF7">
    <property type="entry name" value="UDP-N-ACETYLBACILLOSAMINE N-ACETYLTRANSFERASE"/>
    <property type="match status" value="1"/>
</dbReference>
<dbReference type="eggNOG" id="COG0110">
    <property type="taxonomic scope" value="Bacteria"/>
</dbReference>
<evidence type="ECO:0000313" key="6">
    <source>
        <dbReference type="Proteomes" id="UP000016587"/>
    </source>
</evidence>
<dbReference type="PATRIC" id="fig|1121448.10.peg.1093"/>
<comment type="similarity">
    <text evidence="1">Belongs to the transferase hexapeptide repeat family.</text>
</comment>
<dbReference type="InterPro" id="IPR041561">
    <property type="entry name" value="PglD_N"/>
</dbReference>
<dbReference type="KEGG" id="dgg:DGI_1088"/>
<evidence type="ECO:0000256" key="1">
    <source>
        <dbReference type="ARBA" id="ARBA00007274"/>
    </source>
</evidence>
<feature type="domain" description="PglD N-terminal" evidence="4">
    <location>
        <begin position="7"/>
        <end position="78"/>
    </location>
</feature>
<accession>T2GAL8</accession>
<dbReference type="InterPro" id="IPR020019">
    <property type="entry name" value="AcTrfase_PglD-like"/>
</dbReference>
<keyword evidence="6" id="KW-1185">Reference proteome</keyword>
<dbReference type="AlphaFoldDB" id="T2GAL8"/>
<evidence type="ECO:0000313" key="5">
    <source>
        <dbReference type="EMBL" id="AGW12962.1"/>
    </source>
</evidence>
<gene>
    <name evidence="5" type="ORF">DGI_1088</name>
</gene>
<feature type="binding site" evidence="3">
    <location>
        <position position="168"/>
    </location>
    <ligand>
        <name>acetyl-CoA</name>
        <dbReference type="ChEBI" id="CHEBI:57288"/>
    </ligand>
</feature>
<dbReference type="InterPro" id="IPR011004">
    <property type="entry name" value="Trimer_LpxA-like_sf"/>
</dbReference>
<organism evidence="5 6">
    <name type="scientific">Megalodesulfovibrio gigas (strain ATCC 19364 / DSM 1382 / NCIMB 9332 / VKM B-1759)</name>
    <name type="common">Desulfovibrio gigas</name>
    <dbReference type="NCBI Taxonomy" id="1121448"/>
    <lineage>
        <taxon>Bacteria</taxon>
        <taxon>Pseudomonadati</taxon>
        <taxon>Thermodesulfobacteriota</taxon>
        <taxon>Desulfovibrionia</taxon>
        <taxon>Desulfovibrionales</taxon>
        <taxon>Desulfovibrionaceae</taxon>
        <taxon>Megalodesulfovibrio</taxon>
    </lineage>
</organism>
<dbReference type="CDD" id="cd03360">
    <property type="entry name" value="LbH_AT_putative"/>
    <property type="match status" value="1"/>
</dbReference>
<name>T2GAL8_MEGG1</name>
<dbReference type="Proteomes" id="UP000016587">
    <property type="component" value="Chromosome"/>
</dbReference>
<feature type="binding site" evidence="3">
    <location>
        <position position="147"/>
    </location>
    <ligand>
        <name>acetyl-CoA</name>
        <dbReference type="ChEBI" id="CHEBI:57288"/>
    </ligand>
</feature>
<feature type="binding site" evidence="3">
    <location>
        <position position="71"/>
    </location>
    <ligand>
        <name>substrate</name>
    </ligand>
</feature>
<protein>
    <submittedName>
        <fullName evidence="5">Putative pilin glycosylation protein PglB</fullName>
    </submittedName>
</protein>
<dbReference type="NCBIfam" id="TIGR03570">
    <property type="entry name" value="NeuD_NnaD"/>
    <property type="match status" value="1"/>
</dbReference>
<dbReference type="Pfam" id="PF17836">
    <property type="entry name" value="PglD_N"/>
    <property type="match status" value="1"/>
</dbReference>
<evidence type="ECO:0000256" key="2">
    <source>
        <dbReference type="PIRSR" id="PIRSR620019-1"/>
    </source>
</evidence>
<evidence type="ECO:0000259" key="4">
    <source>
        <dbReference type="Pfam" id="PF17836"/>
    </source>
</evidence>
<proteinExistence type="inferred from homology"/>
<dbReference type="EMBL" id="CP006585">
    <property type="protein sequence ID" value="AGW12962.1"/>
    <property type="molecule type" value="Genomic_DNA"/>
</dbReference>
<dbReference type="RefSeq" id="WP_021759717.1">
    <property type="nucleotide sequence ID" value="NC_022444.1"/>
</dbReference>
<dbReference type="Gene3D" id="3.40.50.20">
    <property type="match status" value="1"/>
</dbReference>
<dbReference type="Gene3D" id="2.160.10.10">
    <property type="entry name" value="Hexapeptide repeat proteins"/>
    <property type="match status" value="1"/>
</dbReference>
<dbReference type="STRING" id="1121448.DGI_1088"/>
<evidence type="ECO:0000256" key="3">
    <source>
        <dbReference type="PIRSR" id="PIRSR620019-2"/>
    </source>
</evidence>
<dbReference type="SUPFAM" id="SSF51161">
    <property type="entry name" value="Trimeric LpxA-like enzymes"/>
    <property type="match status" value="1"/>
</dbReference>
<reference evidence="5 6" key="1">
    <citation type="journal article" date="2013" name="J. Bacteriol.">
        <title>Roles of HynAB and Ech, the only two hydrogenases found in the model sulfate reducer Desulfovibrio gigas.</title>
        <authorList>
            <person name="Morais-Silva F.O."/>
            <person name="Santos C.I."/>
            <person name="Rodrigues R."/>
            <person name="Pereira I.A."/>
            <person name="Rodrigues-Pousada C."/>
        </authorList>
    </citation>
    <scope>NUCLEOTIDE SEQUENCE [LARGE SCALE GENOMIC DNA]</scope>
    <source>
        <strain evidence="6">ATCC 19364 / DSM 1382 / NCIMB 9332 / VKM B-1759</strain>
    </source>
</reference>